<accession>A0A316EIK7</accession>
<evidence type="ECO:0000256" key="6">
    <source>
        <dbReference type="ARBA" id="ARBA00023316"/>
    </source>
</evidence>
<dbReference type="PROSITE" id="PS52029">
    <property type="entry name" value="LD_TPASE"/>
    <property type="match status" value="1"/>
</dbReference>
<dbReference type="PANTHER" id="PTHR41533">
    <property type="entry name" value="L,D-TRANSPEPTIDASE HI_1667-RELATED"/>
    <property type="match status" value="1"/>
</dbReference>
<dbReference type="Pfam" id="PF03734">
    <property type="entry name" value="YkuD"/>
    <property type="match status" value="1"/>
</dbReference>
<organism evidence="9 10">
    <name type="scientific">Arcicella aurantiaca</name>
    <dbReference type="NCBI Taxonomy" id="591202"/>
    <lineage>
        <taxon>Bacteria</taxon>
        <taxon>Pseudomonadati</taxon>
        <taxon>Bacteroidota</taxon>
        <taxon>Cytophagia</taxon>
        <taxon>Cytophagales</taxon>
        <taxon>Flectobacillaceae</taxon>
        <taxon>Arcicella</taxon>
    </lineage>
</organism>
<dbReference type="Proteomes" id="UP000245489">
    <property type="component" value="Unassembled WGS sequence"/>
</dbReference>
<evidence type="ECO:0000256" key="2">
    <source>
        <dbReference type="ARBA" id="ARBA00005992"/>
    </source>
</evidence>
<dbReference type="InterPro" id="IPR038063">
    <property type="entry name" value="Transpep_catalytic_dom"/>
</dbReference>
<reference evidence="9 10" key="1">
    <citation type="submission" date="2018-05" db="EMBL/GenBank/DDBJ databases">
        <title>Genomic Encyclopedia of Archaeal and Bacterial Type Strains, Phase II (KMG-II): from individual species to whole genera.</title>
        <authorList>
            <person name="Goeker M."/>
        </authorList>
    </citation>
    <scope>NUCLEOTIDE SEQUENCE [LARGE SCALE GENOMIC DNA]</scope>
    <source>
        <strain evidence="9 10">DSM 22214</strain>
    </source>
</reference>
<dbReference type="AlphaFoldDB" id="A0A316EIK7"/>
<dbReference type="GO" id="GO:0004180">
    <property type="term" value="F:carboxypeptidase activity"/>
    <property type="evidence" value="ECO:0007669"/>
    <property type="project" value="UniProtKB-ARBA"/>
</dbReference>
<dbReference type="Gene3D" id="2.40.440.10">
    <property type="entry name" value="L,D-transpeptidase catalytic domain-like"/>
    <property type="match status" value="1"/>
</dbReference>
<dbReference type="InterPro" id="IPR045380">
    <property type="entry name" value="LD_TPept_scaffold_dom"/>
</dbReference>
<dbReference type="Pfam" id="PF20142">
    <property type="entry name" value="Scaffold"/>
    <property type="match status" value="1"/>
</dbReference>
<dbReference type="CDD" id="cd16913">
    <property type="entry name" value="YkuD_like"/>
    <property type="match status" value="1"/>
</dbReference>
<name>A0A316EIK7_9BACT</name>
<protein>
    <submittedName>
        <fullName evidence="9">Murein L,D-transpeptidase YcbB/YkuD</fullName>
    </submittedName>
</protein>
<keyword evidence="6 7" id="KW-0961">Cell wall biogenesis/degradation</keyword>
<feature type="active site" description="Proton donor/acceptor" evidence="7">
    <location>
        <position position="429"/>
    </location>
</feature>
<keyword evidence="10" id="KW-1185">Reference proteome</keyword>
<evidence type="ECO:0000256" key="3">
    <source>
        <dbReference type="ARBA" id="ARBA00022679"/>
    </source>
</evidence>
<evidence type="ECO:0000313" key="10">
    <source>
        <dbReference type="Proteomes" id="UP000245489"/>
    </source>
</evidence>
<dbReference type="EMBL" id="QGGO01000003">
    <property type="protein sequence ID" value="PWK28658.1"/>
    <property type="molecule type" value="Genomic_DNA"/>
</dbReference>
<dbReference type="OrthoDB" id="9778545at2"/>
<comment type="pathway">
    <text evidence="1 7">Cell wall biogenesis; peptidoglycan biosynthesis.</text>
</comment>
<evidence type="ECO:0000256" key="5">
    <source>
        <dbReference type="ARBA" id="ARBA00022984"/>
    </source>
</evidence>
<evidence type="ECO:0000256" key="1">
    <source>
        <dbReference type="ARBA" id="ARBA00004752"/>
    </source>
</evidence>
<dbReference type="GO" id="GO:0009252">
    <property type="term" value="P:peptidoglycan biosynthetic process"/>
    <property type="evidence" value="ECO:0007669"/>
    <property type="project" value="UniProtKB-UniPathway"/>
</dbReference>
<evidence type="ECO:0000313" key="9">
    <source>
        <dbReference type="EMBL" id="PWK28658.1"/>
    </source>
</evidence>
<dbReference type="GO" id="GO:0016740">
    <property type="term" value="F:transferase activity"/>
    <property type="evidence" value="ECO:0007669"/>
    <property type="project" value="UniProtKB-KW"/>
</dbReference>
<gene>
    <name evidence="9" type="ORF">LV89_00863</name>
</gene>
<dbReference type="RefSeq" id="WP_109741632.1">
    <property type="nucleotide sequence ID" value="NZ_QGGO01000003.1"/>
</dbReference>
<dbReference type="GO" id="GO:0008360">
    <property type="term" value="P:regulation of cell shape"/>
    <property type="evidence" value="ECO:0007669"/>
    <property type="project" value="UniProtKB-UniRule"/>
</dbReference>
<dbReference type="SUPFAM" id="SSF47090">
    <property type="entry name" value="PGBD-like"/>
    <property type="match status" value="1"/>
</dbReference>
<dbReference type="InterPro" id="IPR005490">
    <property type="entry name" value="LD_TPept_cat_dom"/>
</dbReference>
<comment type="similarity">
    <text evidence="2">Belongs to the YkuD family.</text>
</comment>
<dbReference type="InterPro" id="IPR002477">
    <property type="entry name" value="Peptidoglycan-bd-like"/>
</dbReference>
<feature type="domain" description="L,D-TPase catalytic" evidence="8">
    <location>
        <begin position="297"/>
        <end position="469"/>
    </location>
</feature>
<feature type="active site" description="Nucleophile" evidence="7">
    <location>
        <position position="448"/>
    </location>
</feature>
<keyword evidence="4 7" id="KW-0133">Cell shape</keyword>
<comment type="caution">
    <text evidence="9">The sequence shown here is derived from an EMBL/GenBank/DDBJ whole genome shotgun (WGS) entry which is preliminary data.</text>
</comment>
<evidence type="ECO:0000256" key="7">
    <source>
        <dbReference type="PROSITE-ProRule" id="PRU01373"/>
    </source>
</evidence>
<sequence length="521" mass="60384">MKKISPQKKLYVTFLISFLLTFPFYTKAQENDKELLKTLIEQLCNDKGFAQQLEITEPEQLQKFYSQIDYQMAWSKQNTRFAEEFMAILTNANDYGMLKEDFHYNYLKSNHKNPIEKEVVCTHAMLSFLSEITSGKGKIDLDYNGLNYNNKCLNLEQLLASTYQKGYFSDILKYVQPQSMAYDANIRLLRKINVFLRDSSFNELPIEILPTLKENKNLIQKLYYLGFIANPTDTESLHENNLIYALKGFQSLFNLTQDGKLGLQTLKKLNTSLKEIQSILIKNLHRWRNLNCLDNQRYILINIPSAELSFYNKDSLVTAMKVIVGKASTATPLISSKIDQIIFFPYWYVPNSIATKEILPIQQKEATFLENNGFQVLDELGNTIDPTTLPWATYTATNFPYRFRQVAGCDNSLGIVKFNFESPFAIYLHDTNHKELFSKSNRQISHGCVRLEKPYDLAAILLGSRSQVEDALKHRFDTDLKPKYIRLDNPIQVFITYMTTSVDEFGNLVIFEDVYRKMGKK</sequence>
<dbReference type="InterPro" id="IPR052905">
    <property type="entry name" value="LD-transpeptidase_YkuD-like"/>
</dbReference>
<dbReference type="PANTHER" id="PTHR41533:SF2">
    <property type="entry name" value="BLR7131 PROTEIN"/>
    <property type="match status" value="1"/>
</dbReference>
<dbReference type="InterPro" id="IPR036365">
    <property type="entry name" value="PGBD-like_sf"/>
</dbReference>
<dbReference type="GO" id="GO:0071555">
    <property type="term" value="P:cell wall organization"/>
    <property type="evidence" value="ECO:0007669"/>
    <property type="project" value="UniProtKB-UniRule"/>
</dbReference>
<dbReference type="SUPFAM" id="SSF141523">
    <property type="entry name" value="L,D-transpeptidase catalytic domain-like"/>
    <property type="match status" value="1"/>
</dbReference>
<evidence type="ECO:0000259" key="8">
    <source>
        <dbReference type="PROSITE" id="PS52029"/>
    </source>
</evidence>
<keyword evidence="5 7" id="KW-0573">Peptidoglycan synthesis</keyword>
<dbReference type="UniPathway" id="UPA00219"/>
<evidence type="ECO:0000256" key="4">
    <source>
        <dbReference type="ARBA" id="ARBA00022960"/>
    </source>
</evidence>
<keyword evidence="3" id="KW-0808">Transferase</keyword>
<proteinExistence type="inferred from homology"/>
<dbReference type="Pfam" id="PF01471">
    <property type="entry name" value="PG_binding_1"/>
    <property type="match status" value="1"/>
</dbReference>